<feature type="domain" description="Fido" evidence="3">
    <location>
        <begin position="116"/>
        <end position="291"/>
    </location>
</feature>
<comment type="caution">
    <text evidence="4">The sequence shown here is derived from an EMBL/GenBank/DDBJ whole genome shotgun (WGS) entry which is preliminary data.</text>
</comment>
<dbReference type="InterPro" id="IPR036597">
    <property type="entry name" value="Fido-like_dom_sf"/>
</dbReference>
<organism evidence="4 5">
    <name type="scientific">Prosthecochloris vibrioformis</name>
    <name type="common">Chlorobium vibrioforme</name>
    <dbReference type="NCBI Taxonomy" id="1098"/>
    <lineage>
        <taxon>Bacteria</taxon>
        <taxon>Pseudomonadati</taxon>
        <taxon>Chlorobiota</taxon>
        <taxon>Chlorobiia</taxon>
        <taxon>Chlorobiales</taxon>
        <taxon>Chlorobiaceae</taxon>
        <taxon>Prosthecochloris</taxon>
    </lineage>
</organism>
<dbReference type="PANTHER" id="PTHR13504">
    <property type="entry name" value="FIDO DOMAIN-CONTAINING PROTEIN DDB_G0283145"/>
    <property type="match status" value="1"/>
</dbReference>
<dbReference type="AlphaFoldDB" id="A0A5C4S278"/>
<evidence type="ECO:0000313" key="4">
    <source>
        <dbReference type="EMBL" id="TNJ37415.1"/>
    </source>
</evidence>
<feature type="binding site" evidence="2">
    <location>
        <begin position="164"/>
        <end position="167"/>
    </location>
    <ligand>
        <name>ATP</name>
        <dbReference type="ChEBI" id="CHEBI:30616"/>
    </ligand>
</feature>
<dbReference type="Gene3D" id="1.10.3290.10">
    <property type="entry name" value="Fido-like domain"/>
    <property type="match status" value="1"/>
</dbReference>
<dbReference type="RefSeq" id="WP_068866823.1">
    <property type="nucleotide sequence ID" value="NZ_VDCI01000002.1"/>
</dbReference>
<evidence type="ECO:0000256" key="2">
    <source>
        <dbReference type="PIRSR" id="PIRSR640198-2"/>
    </source>
</evidence>
<evidence type="ECO:0000259" key="3">
    <source>
        <dbReference type="PROSITE" id="PS51459"/>
    </source>
</evidence>
<reference evidence="4 5" key="1">
    <citation type="submission" date="2019-05" db="EMBL/GenBank/DDBJ databases">
        <title>Draft Whole-Genome sequence of the green sulfur bacterium Prosthecochloris vibrioformis DSM 260.</title>
        <authorList>
            <person name="Meyer T.E."/>
            <person name="Kyndt J.A."/>
        </authorList>
    </citation>
    <scope>NUCLEOTIDE SEQUENCE [LARGE SCALE GENOMIC DNA]</scope>
    <source>
        <strain evidence="4 5">DSM 260</strain>
    </source>
</reference>
<dbReference type="Proteomes" id="UP000309544">
    <property type="component" value="Unassembled WGS sequence"/>
</dbReference>
<dbReference type="EMBL" id="VDCI01000002">
    <property type="protein sequence ID" value="TNJ37415.1"/>
    <property type="molecule type" value="Genomic_DNA"/>
</dbReference>
<dbReference type="InterPro" id="IPR040198">
    <property type="entry name" value="Fido_containing"/>
</dbReference>
<keyword evidence="5" id="KW-1185">Reference proteome</keyword>
<feature type="active site" evidence="1">
    <location>
        <position position="211"/>
    </location>
</feature>
<proteinExistence type="predicted"/>
<name>A0A5C4S278_PROVB</name>
<dbReference type="GO" id="GO:0005524">
    <property type="term" value="F:ATP binding"/>
    <property type="evidence" value="ECO:0007669"/>
    <property type="project" value="UniProtKB-KW"/>
</dbReference>
<keyword evidence="2" id="KW-0067">ATP-binding</keyword>
<gene>
    <name evidence="4" type="ORF">FGF68_04190</name>
</gene>
<accession>A0A5C4S278</accession>
<keyword evidence="2" id="KW-0547">Nucleotide-binding</keyword>
<evidence type="ECO:0000313" key="5">
    <source>
        <dbReference type="Proteomes" id="UP000309544"/>
    </source>
</evidence>
<dbReference type="PANTHER" id="PTHR13504:SF38">
    <property type="entry name" value="FIDO DOMAIN-CONTAINING PROTEIN"/>
    <property type="match status" value="1"/>
</dbReference>
<sequence>MDVDIPARIDPCLPEKLNPDVVDVIASLSTAAQRLGARLHPATSRSLADIVRVMNCYYSNLIEGHNTRLTDIEAALHDQHDEKKEIRSLQIEAVAHINVQKEIDHLHAKGALPEPASGNFLRFIHKRFYAYLPEDMRRLEAAGTGVLFVQPGCYRADAREQVVVGRHQPPVSSSVSGFMEYFESRYALSHLGKGMQLAALAAAHHRFNYIHPFLDGNGRVSRLMSHAMALQAGIGAHGLWSVSRGLARGVGDRGEYKRMMDHADMPRQGDLDGRGNLSLHALEDFIAWFLNVCLDQVLFMEHLFELDTLRERLKRLCADQAWGEESFRLIDALLVRGEIPRGECPVIMGMKERSARKNLRSLTDFGILGSDTPKGPVSLRFPPRTVPLLFPLL</sequence>
<dbReference type="InterPro" id="IPR003812">
    <property type="entry name" value="Fido"/>
</dbReference>
<dbReference type="Pfam" id="PF02661">
    <property type="entry name" value="Fic"/>
    <property type="match status" value="1"/>
</dbReference>
<protein>
    <submittedName>
        <fullName evidence="4">Fic family protein</fullName>
    </submittedName>
</protein>
<feature type="binding site" evidence="2">
    <location>
        <begin position="215"/>
        <end position="222"/>
    </location>
    <ligand>
        <name>ATP</name>
        <dbReference type="ChEBI" id="CHEBI:30616"/>
    </ligand>
</feature>
<evidence type="ECO:0000256" key="1">
    <source>
        <dbReference type="PIRSR" id="PIRSR640198-1"/>
    </source>
</evidence>
<dbReference type="SUPFAM" id="SSF140931">
    <property type="entry name" value="Fic-like"/>
    <property type="match status" value="1"/>
</dbReference>
<dbReference type="PROSITE" id="PS51459">
    <property type="entry name" value="FIDO"/>
    <property type="match status" value="1"/>
</dbReference>